<accession>A0ABW3GLF7</accession>
<evidence type="ECO:0000256" key="2">
    <source>
        <dbReference type="ARBA" id="ARBA00023082"/>
    </source>
</evidence>
<evidence type="ECO:0000259" key="4">
    <source>
        <dbReference type="Pfam" id="PF04542"/>
    </source>
</evidence>
<name>A0ABW3GLF7_9FLAO</name>
<dbReference type="InterPro" id="IPR013325">
    <property type="entry name" value="RNA_pol_sigma_r2"/>
</dbReference>
<keyword evidence="2" id="KW-0731">Sigma factor</keyword>
<keyword evidence="1" id="KW-0805">Transcription regulation</keyword>
<gene>
    <name evidence="5" type="ORF">ACFQ0R_01845</name>
</gene>
<dbReference type="RefSeq" id="WP_379656666.1">
    <property type="nucleotide sequence ID" value="NZ_JBHTIV010000003.1"/>
</dbReference>
<proteinExistence type="predicted"/>
<feature type="domain" description="RNA polymerase sigma-70 region 2" evidence="4">
    <location>
        <begin position="27"/>
        <end position="94"/>
    </location>
</feature>
<dbReference type="InterPro" id="IPR039425">
    <property type="entry name" value="RNA_pol_sigma-70-like"/>
</dbReference>
<keyword evidence="6" id="KW-1185">Reference proteome</keyword>
<reference evidence="6" key="1">
    <citation type="journal article" date="2019" name="Int. J. Syst. Evol. Microbiol.">
        <title>The Global Catalogue of Microorganisms (GCM) 10K type strain sequencing project: providing services to taxonomists for standard genome sequencing and annotation.</title>
        <authorList>
            <consortium name="The Broad Institute Genomics Platform"/>
            <consortium name="The Broad Institute Genome Sequencing Center for Infectious Disease"/>
            <person name="Wu L."/>
            <person name="Ma J."/>
        </authorList>
    </citation>
    <scope>NUCLEOTIDE SEQUENCE [LARGE SCALE GENOMIC DNA]</scope>
    <source>
        <strain evidence="6">CCUG 56752</strain>
    </source>
</reference>
<dbReference type="Proteomes" id="UP001597049">
    <property type="component" value="Unassembled WGS sequence"/>
</dbReference>
<protein>
    <submittedName>
        <fullName evidence="5">RNA polymerase sigma factor</fullName>
    </submittedName>
</protein>
<dbReference type="InterPro" id="IPR007627">
    <property type="entry name" value="RNA_pol_sigma70_r2"/>
</dbReference>
<keyword evidence="3" id="KW-0804">Transcription</keyword>
<dbReference type="SUPFAM" id="SSF88946">
    <property type="entry name" value="Sigma2 domain of RNA polymerase sigma factors"/>
    <property type="match status" value="1"/>
</dbReference>
<evidence type="ECO:0000256" key="3">
    <source>
        <dbReference type="ARBA" id="ARBA00023163"/>
    </source>
</evidence>
<sequence length="193" mass="22195">MSDSKLHDDQKYIDGLVQNNSFIIQSIYDKFAPKVIGYVCKNSGNQDQAQDLIQEVLVVIYDQAKSKNLQLTCPFDAYFFLLCKRKWINILKKSSLKQVTINEEIVSNHEPVQELVLDTEHTETQQHLFDDMFQKLGEACKTLLTTSFQLNSMEEVAKALDLTYGYARKKKSLCIGKLTRMIQDSPAYQNLKT</sequence>
<evidence type="ECO:0000313" key="5">
    <source>
        <dbReference type="EMBL" id="MFD0931330.1"/>
    </source>
</evidence>
<organism evidence="5 6">
    <name type="scientific">Psychroflexus salinarum</name>
    <dbReference type="NCBI Taxonomy" id="546024"/>
    <lineage>
        <taxon>Bacteria</taxon>
        <taxon>Pseudomonadati</taxon>
        <taxon>Bacteroidota</taxon>
        <taxon>Flavobacteriia</taxon>
        <taxon>Flavobacteriales</taxon>
        <taxon>Flavobacteriaceae</taxon>
        <taxon>Psychroflexus</taxon>
    </lineage>
</organism>
<dbReference type="Gene3D" id="1.10.1740.10">
    <property type="match status" value="1"/>
</dbReference>
<dbReference type="Pfam" id="PF04542">
    <property type="entry name" value="Sigma70_r2"/>
    <property type="match status" value="1"/>
</dbReference>
<dbReference type="PANTHER" id="PTHR43133:SF46">
    <property type="entry name" value="RNA POLYMERASE SIGMA-70 FACTOR ECF SUBFAMILY"/>
    <property type="match status" value="1"/>
</dbReference>
<evidence type="ECO:0000256" key="1">
    <source>
        <dbReference type="ARBA" id="ARBA00023015"/>
    </source>
</evidence>
<dbReference type="InterPro" id="IPR014284">
    <property type="entry name" value="RNA_pol_sigma-70_dom"/>
</dbReference>
<comment type="caution">
    <text evidence="5">The sequence shown here is derived from an EMBL/GenBank/DDBJ whole genome shotgun (WGS) entry which is preliminary data.</text>
</comment>
<dbReference type="NCBIfam" id="TIGR02937">
    <property type="entry name" value="sigma70-ECF"/>
    <property type="match status" value="1"/>
</dbReference>
<dbReference type="EMBL" id="JBHTIV010000003">
    <property type="protein sequence ID" value="MFD0931330.1"/>
    <property type="molecule type" value="Genomic_DNA"/>
</dbReference>
<dbReference type="PANTHER" id="PTHR43133">
    <property type="entry name" value="RNA POLYMERASE ECF-TYPE SIGMA FACTO"/>
    <property type="match status" value="1"/>
</dbReference>
<evidence type="ECO:0000313" key="6">
    <source>
        <dbReference type="Proteomes" id="UP001597049"/>
    </source>
</evidence>